<proteinExistence type="predicted"/>
<dbReference type="EMBL" id="FNAN01000004">
    <property type="protein sequence ID" value="SDE32001.1"/>
    <property type="molecule type" value="Genomic_DNA"/>
</dbReference>
<evidence type="ECO:0000256" key="1">
    <source>
        <dbReference type="SAM" id="SignalP"/>
    </source>
</evidence>
<gene>
    <name evidence="2" type="ORF">SAMN04487996_104345</name>
</gene>
<feature type="chain" id="PRO_5011626244" description="Por secretion system C-terminal sorting domain-containing protein" evidence="1">
    <location>
        <begin position="25"/>
        <end position="138"/>
    </location>
</feature>
<dbReference type="STRING" id="659014.SAMN04487996_104345"/>
<dbReference type="RefSeq" id="WP_090148281.1">
    <property type="nucleotide sequence ID" value="NZ_FNAN01000004.1"/>
</dbReference>
<evidence type="ECO:0008006" key="4">
    <source>
        <dbReference type="Google" id="ProtNLM"/>
    </source>
</evidence>
<protein>
    <recommendedName>
        <fullName evidence="4">Por secretion system C-terminal sorting domain-containing protein</fullName>
    </recommendedName>
</protein>
<keyword evidence="3" id="KW-1185">Reference proteome</keyword>
<dbReference type="AlphaFoldDB" id="A0A1G7BY24"/>
<name>A0A1G7BY24_9BACT</name>
<keyword evidence="1" id="KW-0732">Signal</keyword>
<dbReference type="OrthoDB" id="955668at2"/>
<evidence type="ECO:0000313" key="3">
    <source>
        <dbReference type="Proteomes" id="UP000198748"/>
    </source>
</evidence>
<organism evidence="2 3">
    <name type="scientific">Dyadobacter soli</name>
    <dbReference type="NCBI Taxonomy" id="659014"/>
    <lineage>
        <taxon>Bacteria</taxon>
        <taxon>Pseudomonadati</taxon>
        <taxon>Bacteroidota</taxon>
        <taxon>Cytophagia</taxon>
        <taxon>Cytophagales</taxon>
        <taxon>Spirosomataceae</taxon>
        <taxon>Dyadobacter</taxon>
    </lineage>
</organism>
<dbReference type="Proteomes" id="UP000198748">
    <property type="component" value="Unassembled WGS sequence"/>
</dbReference>
<feature type="signal peptide" evidence="1">
    <location>
        <begin position="1"/>
        <end position="24"/>
    </location>
</feature>
<evidence type="ECO:0000313" key="2">
    <source>
        <dbReference type="EMBL" id="SDE32001.1"/>
    </source>
</evidence>
<reference evidence="3" key="1">
    <citation type="submission" date="2016-10" db="EMBL/GenBank/DDBJ databases">
        <authorList>
            <person name="Varghese N."/>
            <person name="Submissions S."/>
        </authorList>
    </citation>
    <scope>NUCLEOTIDE SEQUENCE [LARGE SCALE GENOMIC DNA]</scope>
    <source>
        <strain evidence="3">DSM 25329</strain>
    </source>
</reference>
<sequence>MMNILKTAAAASFALFTLAAHVQADPIVSPKAECKNNTCEKFRVGMYRVRETMSMNVMMEKEKGEKVAIRLMDSKGKLIHEEFVPKYITKTGRTIKFDEMGDGVYTLEISNDYEKIVKSIYLSTKEVREVNRSLLGVN</sequence>
<accession>A0A1G7BY24</accession>